<dbReference type="Pfam" id="PF19728">
    <property type="entry name" value="DUF6220"/>
    <property type="match status" value="1"/>
</dbReference>
<feature type="transmembrane region" description="Helical" evidence="1">
    <location>
        <begin position="7"/>
        <end position="30"/>
    </location>
</feature>
<sequence length="140" mass="14251">MRSVYRALSGLITLGVVVQLAAIAAAWFLVLDDVDNGGVFDNNSQNWGHVLHSVVGMMVIPLLAIALLVVSFFAPVPGGVKWAALTFGAVVLQIVLAFASYSVAGLGALHGLNALAVAGLAQMAGRQAGKSGTTPEPVAA</sequence>
<gene>
    <name evidence="2" type="ORF">SAMN06264365_11382</name>
</gene>
<reference evidence="2 3" key="1">
    <citation type="submission" date="2017-06" db="EMBL/GenBank/DDBJ databases">
        <authorList>
            <person name="Kim H.J."/>
            <person name="Triplett B.A."/>
        </authorList>
    </citation>
    <scope>NUCLEOTIDE SEQUENCE [LARGE SCALE GENOMIC DNA]</scope>
    <source>
        <strain evidence="2 3">DSM 43151</strain>
    </source>
</reference>
<keyword evidence="1" id="KW-0812">Transmembrane</keyword>
<dbReference type="EMBL" id="FZNR01000013">
    <property type="protein sequence ID" value="SNS29658.1"/>
    <property type="molecule type" value="Genomic_DNA"/>
</dbReference>
<dbReference type="OrthoDB" id="3398554at2"/>
<evidence type="ECO:0000313" key="3">
    <source>
        <dbReference type="Proteomes" id="UP000198415"/>
    </source>
</evidence>
<dbReference type="AlphaFoldDB" id="A0A239DCA7"/>
<evidence type="ECO:0008006" key="4">
    <source>
        <dbReference type="Google" id="ProtNLM"/>
    </source>
</evidence>
<accession>A0A239DCA7</accession>
<proteinExistence type="predicted"/>
<keyword evidence="3" id="KW-1185">Reference proteome</keyword>
<dbReference type="InterPro" id="IPR046192">
    <property type="entry name" value="DUF6220"/>
</dbReference>
<dbReference type="RefSeq" id="WP_089296408.1">
    <property type="nucleotide sequence ID" value="NZ_BOMU01000066.1"/>
</dbReference>
<evidence type="ECO:0000313" key="2">
    <source>
        <dbReference type="EMBL" id="SNS29658.1"/>
    </source>
</evidence>
<feature type="transmembrane region" description="Helical" evidence="1">
    <location>
        <begin position="50"/>
        <end position="70"/>
    </location>
</feature>
<feature type="transmembrane region" description="Helical" evidence="1">
    <location>
        <begin position="82"/>
        <end position="101"/>
    </location>
</feature>
<keyword evidence="1" id="KW-0472">Membrane</keyword>
<name>A0A239DCA7_9ACTN</name>
<organism evidence="2 3">
    <name type="scientific">Actinoplanes regularis</name>
    <dbReference type="NCBI Taxonomy" id="52697"/>
    <lineage>
        <taxon>Bacteria</taxon>
        <taxon>Bacillati</taxon>
        <taxon>Actinomycetota</taxon>
        <taxon>Actinomycetes</taxon>
        <taxon>Micromonosporales</taxon>
        <taxon>Micromonosporaceae</taxon>
        <taxon>Actinoplanes</taxon>
    </lineage>
</organism>
<protein>
    <recommendedName>
        <fullName evidence="4">DUF2231 domain-containing protein</fullName>
    </recommendedName>
</protein>
<evidence type="ECO:0000256" key="1">
    <source>
        <dbReference type="SAM" id="Phobius"/>
    </source>
</evidence>
<keyword evidence="1" id="KW-1133">Transmembrane helix</keyword>
<dbReference type="Proteomes" id="UP000198415">
    <property type="component" value="Unassembled WGS sequence"/>
</dbReference>